<keyword evidence="2" id="KW-0813">Transport</keyword>
<dbReference type="GO" id="GO:0005886">
    <property type="term" value="C:plasma membrane"/>
    <property type="evidence" value="ECO:0007669"/>
    <property type="project" value="UniProtKB-SubCell"/>
</dbReference>
<feature type="compositionally biased region" description="Pro residues" evidence="8">
    <location>
        <begin position="58"/>
        <end position="67"/>
    </location>
</feature>
<gene>
    <name evidence="10" type="ORF">C2E20_1391</name>
</gene>
<evidence type="ECO:0000256" key="5">
    <source>
        <dbReference type="ARBA" id="ARBA00022989"/>
    </source>
</evidence>
<evidence type="ECO:0000256" key="9">
    <source>
        <dbReference type="SAM" id="Phobius"/>
    </source>
</evidence>
<keyword evidence="6" id="KW-0406">Ion transport</keyword>
<dbReference type="AlphaFoldDB" id="A0A2P6VMK3"/>
<keyword evidence="5 9" id="KW-1133">Transmembrane helix</keyword>
<dbReference type="EMBL" id="LHPF02000002">
    <property type="protein sequence ID" value="PSC75313.1"/>
    <property type="molecule type" value="Genomic_DNA"/>
</dbReference>
<name>A0A2P6VMK3_9CHLO</name>
<dbReference type="OrthoDB" id="1368at2759"/>
<feature type="compositionally biased region" description="Low complexity" evidence="8">
    <location>
        <begin position="385"/>
        <end position="398"/>
    </location>
</feature>
<accession>A0A2P6VMK3</accession>
<evidence type="ECO:0000256" key="8">
    <source>
        <dbReference type="SAM" id="MobiDB-lite"/>
    </source>
</evidence>
<dbReference type="PANTHER" id="PTHR33281">
    <property type="entry name" value="UPF0187 PROTEIN YNEE"/>
    <property type="match status" value="1"/>
</dbReference>
<evidence type="ECO:0000256" key="3">
    <source>
        <dbReference type="ARBA" id="ARBA00022475"/>
    </source>
</evidence>
<dbReference type="InterPro" id="IPR044669">
    <property type="entry name" value="YneE/VCCN1/2-like"/>
</dbReference>
<reference evidence="10 11" key="1">
    <citation type="journal article" date="2018" name="Plant J.">
        <title>Genome sequences of Chlorella sorokiniana UTEX 1602 and Micractinium conductrix SAG 241.80: implications to maltose excretion by a green alga.</title>
        <authorList>
            <person name="Arriola M.B."/>
            <person name="Velmurugan N."/>
            <person name="Zhang Y."/>
            <person name="Plunkett M.H."/>
            <person name="Hondzo H."/>
            <person name="Barney B.M."/>
        </authorList>
    </citation>
    <scope>NUCLEOTIDE SEQUENCE [LARGE SCALE GENOMIC DNA]</scope>
    <source>
        <strain evidence="10 11">SAG 241.80</strain>
    </source>
</reference>
<feature type="region of interest" description="Disordered" evidence="8">
    <location>
        <begin position="382"/>
        <end position="403"/>
    </location>
</feature>
<organism evidence="10 11">
    <name type="scientific">Micractinium conductrix</name>
    <dbReference type="NCBI Taxonomy" id="554055"/>
    <lineage>
        <taxon>Eukaryota</taxon>
        <taxon>Viridiplantae</taxon>
        <taxon>Chlorophyta</taxon>
        <taxon>core chlorophytes</taxon>
        <taxon>Trebouxiophyceae</taxon>
        <taxon>Chlorellales</taxon>
        <taxon>Chlorellaceae</taxon>
        <taxon>Chlorella clade</taxon>
        <taxon>Micractinium</taxon>
    </lineage>
</organism>
<dbReference type="GO" id="GO:0005254">
    <property type="term" value="F:chloride channel activity"/>
    <property type="evidence" value="ECO:0007669"/>
    <property type="project" value="InterPro"/>
</dbReference>
<evidence type="ECO:0000313" key="11">
    <source>
        <dbReference type="Proteomes" id="UP000239649"/>
    </source>
</evidence>
<evidence type="ECO:0000256" key="4">
    <source>
        <dbReference type="ARBA" id="ARBA00022692"/>
    </source>
</evidence>
<feature type="transmembrane region" description="Helical" evidence="9">
    <location>
        <begin position="305"/>
        <end position="338"/>
    </location>
</feature>
<evidence type="ECO:0000256" key="2">
    <source>
        <dbReference type="ARBA" id="ARBA00022448"/>
    </source>
</evidence>
<proteinExistence type="predicted"/>
<evidence type="ECO:0000256" key="6">
    <source>
        <dbReference type="ARBA" id="ARBA00023065"/>
    </source>
</evidence>
<feature type="region of interest" description="Disordered" evidence="8">
    <location>
        <begin position="50"/>
        <end position="77"/>
    </location>
</feature>
<evidence type="ECO:0000256" key="7">
    <source>
        <dbReference type="ARBA" id="ARBA00023136"/>
    </source>
</evidence>
<comment type="subcellular location">
    <subcellularLocation>
        <location evidence="1">Cell membrane</location>
        <topology evidence="1">Multi-pass membrane protein</topology>
    </subcellularLocation>
</comment>
<dbReference type="STRING" id="554055.A0A2P6VMK3"/>
<keyword evidence="3" id="KW-1003">Cell membrane</keyword>
<dbReference type="Pfam" id="PF25539">
    <property type="entry name" value="Bestrophin_2"/>
    <property type="match status" value="2"/>
</dbReference>
<comment type="caution">
    <text evidence="10">The sequence shown here is derived from an EMBL/GenBank/DDBJ whole genome shotgun (WGS) entry which is preliminary data.</text>
</comment>
<evidence type="ECO:0000313" key="10">
    <source>
        <dbReference type="EMBL" id="PSC75313.1"/>
    </source>
</evidence>
<dbReference type="PANTHER" id="PTHR33281:SF19">
    <property type="entry name" value="VOLTAGE-DEPENDENT ANION CHANNEL-FORMING PROTEIN YNEE"/>
    <property type="match status" value="1"/>
</dbReference>
<keyword evidence="4 9" id="KW-0812">Transmembrane</keyword>
<sequence>MTCLTSVLPLGGALVPTRPLRSGIHSSTPRRRLSALAPLKPHLVAEPESVQHAAPAAAAPPPPPPRDATPSAPRQPLFGDALLESTRPQLRTVFDADRWVMHRSVNRYFRHLWDLPRSRLLLGLAAPLAYVLGLSAVVCAYGAAQQAGLLPSLLPSLAGAARMRELYNLTSPTLALLLVFRTNASYARWDEGRKMWGMVLNRTRNICRLGLAWIGDDKRELRSMLEELEGILLPHEIEGVLRASHRPNYVLQVLAQIVRTAGLPTAATLRMEDDLTNFGDSLGGCERLLRTPIPLFYTRHTSRFLMIWLTFLPATLWPACGLLTLPLVFLISFLLLGVDKIGVSIEEPFSILELETIASRALENVHELAAMHDGVADIPLGGGSSSSSSSNRASSNRGAGTGRLHPSFGVYSSSNGSSGANGSGGHHGSGLIGHVSSIVSAATMVSLARPATA</sequence>
<keyword evidence="11" id="KW-1185">Reference proteome</keyword>
<dbReference type="Proteomes" id="UP000239649">
    <property type="component" value="Unassembled WGS sequence"/>
</dbReference>
<keyword evidence="7 9" id="KW-0472">Membrane</keyword>
<evidence type="ECO:0000256" key="1">
    <source>
        <dbReference type="ARBA" id="ARBA00004651"/>
    </source>
</evidence>
<protein>
    <submittedName>
        <fullName evidence="10">Uncharacterized protein</fullName>
    </submittedName>
</protein>